<dbReference type="InterPro" id="IPR051911">
    <property type="entry name" value="SDR_oxidoreductase"/>
</dbReference>
<reference evidence="4 5" key="1">
    <citation type="submission" date="2016-10" db="EMBL/GenBank/DDBJ databases">
        <authorList>
            <person name="Varghese N."/>
            <person name="Submissions S."/>
        </authorList>
    </citation>
    <scope>NUCLEOTIDE SEQUENCE [LARGE SCALE GENOMIC DNA]</scope>
    <source>
        <strain evidence="4 5">LMG 18378</strain>
    </source>
</reference>
<keyword evidence="5" id="KW-1185">Reference proteome</keyword>
<organism evidence="4 5">
    <name type="scientific">Pseudomonas citronellolis</name>
    <dbReference type="NCBI Taxonomy" id="53408"/>
    <lineage>
        <taxon>Bacteria</taxon>
        <taxon>Pseudomonadati</taxon>
        <taxon>Pseudomonadota</taxon>
        <taxon>Gammaproteobacteria</taxon>
        <taxon>Pseudomonadales</taxon>
        <taxon>Pseudomonadaceae</taxon>
        <taxon>Pseudomonas</taxon>
    </lineage>
</organism>
<dbReference type="InterPro" id="IPR020904">
    <property type="entry name" value="Sc_DH/Rdtase_CS"/>
</dbReference>
<dbReference type="InterPro" id="IPR036291">
    <property type="entry name" value="NAD(P)-bd_dom_sf"/>
</dbReference>
<dbReference type="PANTHER" id="PTHR43976">
    <property type="entry name" value="SHORT CHAIN DEHYDROGENASE"/>
    <property type="match status" value="1"/>
</dbReference>
<evidence type="ECO:0000313" key="5">
    <source>
        <dbReference type="Proteomes" id="UP000183385"/>
    </source>
</evidence>
<dbReference type="NCBIfam" id="NF004824">
    <property type="entry name" value="PRK06180.1"/>
    <property type="match status" value="1"/>
</dbReference>
<gene>
    <name evidence="4" type="ORF">SAMN05216577_12951</name>
</gene>
<keyword evidence="2" id="KW-0560">Oxidoreductase</keyword>
<accession>A0AAQ1KJR5</accession>
<dbReference type="Proteomes" id="UP000183385">
    <property type="component" value="Unassembled WGS sequence"/>
</dbReference>
<evidence type="ECO:0000256" key="1">
    <source>
        <dbReference type="ARBA" id="ARBA00006484"/>
    </source>
</evidence>
<dbReference type="PROSITE" id="PS00061">
    <property type="entry name" value="ADH_SHORT"/>
    <property type="match status" value="1"/>
</dbReference>
<dbReference type="AlphaFoldDB" id="A0AAQ1KJR5"/>
<dbReference type="InterPro" id="IPR002347">
    <property type="entry name" value="SDR_fam"/>
</dbReference>
<dbReference type="GO" id="GO:0016491">
    <property type="term" value="F:oxidoreductase activity"/>
    <property type="evidence" value="ECO:0007669"/>
    <property type="project" value="UniProtKB-KW"/>
</dbReference>
<protein>
    <submittedName>
        <fullName evidence="4">Short-chain dehydrogenase</fullName>
    </submittedName>
</protein>
<comment type="caution">
    <text evidence="4">The sequence shown here is derived from an EMBL/GenBank/DDBJ whole genome shotgun (WGS) entry which is preliminary data.</text>
</comment>
<dbReference type="PRINTS" id="PR00081">
    <property type="entry name" value="GDHRDH"/>
</dbReference>
<dbReference type="Gene3D" id="3.40.50.720">
    <property type="entry name" value="NAD(P)-binding Rossmann-like Domain"/>
    <property type="match status" value="1"/>
</dbReference>
<evidence type="ECO:0000256" key="2">
    <source>
        <dbReference type="ARBA" id="ARBA00023002"/>
    </source>
</evidence>
<dbReference type="PRINTS" id="PR00080">
    <property type="entry name" value="SDRFAMILY"/>
</dbReference>
<dbReference type="CDD" id="cd05374">
    <property type="entry name" value="17beta-HSD-like_SDR_c"/>
    <property type="match status" value="1"/>
</dbReference>
<dbReference type="SUPFAM" id="SSF51735">
    <property type="entry name" value="NAD(P)-binding Rossmann-fold domains"/>
    <property type="match status" value="1"/>
</dbReference>
<dbReference type="Pfam" id="PF00106">
    <property type="entry name" value="adh_short"/>
    <property type="match status" value="1"/>
</dbReference>
<dbReference type="PANTHER" id="PTHR43976:SF16">
    <property type="entry name" value="SHORT-CHAIN DEHYDROGENASE_REDUCTASE FAMILY PROTEIN"/>
    <property type="match status" value="1"/>
</dbReference>
<comment type="similarity">
    <text evidence="1 3">Belongs to the short-chain dehydrogenases/reductases (SDR) family.</text>
</comment>
<proteinExistence type="inferred from homology"/>
<evidence type="ECO:0000313" key="4">
    <source>
        <dbReference type="EMBL" id="SFD57021.1"/>
    </source>
</evidence>
<name>A0AAQ1KJR5_9PSED</name>
<dbReference type="EMBL" id="FOLS01000029">
    <property type="protein sequence ID" value="SFD57021.1"/>
    <property type="molecule type" value="Genomic_DNA"/>
</dbReference>
<evidence type="ECO:0000256" key="3">
    <source>
        <dbReference type="RuleBase" id="RU000363"/>
    </source>
</evidence>
<sequence>MAIGNTYMGERFMSHAKKVWLITGASSGFGKSLAEAVIANGDCVAITARRLERLQAIAQGHEDRVLPLAVDVTDAAARDKAVADTLARFGRIDVLANVAGRGVAGACEEFSLEQLREQMELNFFAAAEMTRAVLPQMRKQGSGNILTVSSIAGLVAMNAAGPYCAAKFAIEGWTEALAIEAKPLGIHVTLVEPGAFRTEFAGDVNMRPLQRIDAYRPMVEPFETYLETSAGKQMGDPAKAAQRMLEVVASDAPPVRLMLGRDAYSIWDATLAKRQEDLNSWRERGEDTAFDDAEVVEIRL</sequence>